<dbReference type="EMBL" id="QGKW02000717">
    <property type="protein sequence ID" value="KAF2598812.1"/>
    <property type="molecule type" value="Genomic_DNA"/>
</dbReference>
<comment type="caution">
    <text evidence="1">The sequence shown here is derived from an EMBL/GenBank/DDBJ whole genome shotgun (WGS) entry which is preliminary data.</text>
</comment>
<evidence type="ECO:0000313" key="1">
    <source>
        <dbReference type="EMBL" id="KAF2598812.1"/>
    </source>
</evidence>
<gene>
    <name evidence="1" type="ORF">F2Q68_00011970</name>
</gene>
<sequence length="87" mass="9659">MKEEEEDIDDSLKQRGGAELLKARKRYESSASVFSLSENEPASEMVPRGLINTVVALECEAWETDAKPFGWLKVSNLEARDATGKKA</sequence>
<reference evidence="1" key="1">
    <citation type="submission" date="2019-12" db="EMBL/GenBank/DDBJ databases">
        <title>Genome sequencing and annotation of Brassica cretica.</title>
        <authorList>
            <person name="Studholme D.J."/>
            <person name="Sarris P.F."/>
        </authorList>
    </citation>
    <scope>NUCLEOTIDE SEQUENCE</scope>
    <source>
        <strain evidence="1">PFS-001/15</strain>
        <tissue evidence="1">Leaf</tissue>
    </source>
</reference>
<organism evidence="1 2">
    <name type="scientific">Brassica cretica</name>
    <name type="common">Mustard</name>
    <dbReference type="NCBI Taxonomy" id="69181"/>
    <lineage>
        <taxon>Eukaryota</taxon>
        <taxon>Viridiplantae</taxon>
        <taxon>Streptophyta</taxon>
        <taxon>Embryophyta</taxon>
        <taxon>Tracheophyta</taxon>
        <taxon>Spermatophyta</taxon>
        <taxon>Magnoliopsida</taxon>
        <taxon>eudicotyledons</taxon>
        <taxon>Gunneridae</taxon>
        <taxon>Pentapetalae</taxon>
        <taxon>rosids</taxon>
        <taxon>malvids</taxon>
        <taxon>Brassicales</taxon>
        <taxon>Brassicaceae</taxon>
        <taxon>Brassiceae</taxon>
        <taxon>Brassica</taxon>
    </lineage>
</organism>
<accession>A0A3N6SCH7</accession>
<dbReference type="Proteomes" id="UP000712281">
    <property type="component" value="Unassembled WGS sequence"/>
</dbReference>
<evidence type="ECO:0000313" key="2">
    <source>
        <dbReference type="Proteomes" id="UP000712281"/>
    </source>
</evidence>
<proteinExistence type="predicted"/>
<name>A0A3N6SCH7_BRACR</name>
<dbReference type="AlphaFoldDB" id="A0A3N6SCH7"/>
<protein>
    <submittedName>
        <fullName evidence="1">Uncharacterized protein</fullName>
    </submittedName>
</protein>